<feature type="transmembrane region" description="Helical" evidence="1">
    <location>
        <begin position="55"/>
        <end position="79"/>
    </location>
</feature>
<protein>
    <recommendedName>
        <fullName evidence="4">Integral membrane protein</fullName>
    </recommendedName>
</protein>
<feature type="transmembrane region" description="Helical" evidence="1">
    <location>
        <begin position="20"/>
        <end position="43"/>
    </location>
</feature>
<name>A0ABW1TEZ2_9LACO</name>
<dbReference type="Proteomes" id="UP001596283">
    <property type="component" value="Unassembled WGS sequence"/>
</dbReference>
<keyword evidence="1" id="KW-1133">Transmembrane helix</keyword>
<gene>
    <name evidence="2" type="ORF">ACFP1C_04450</name>
</gene>
<evidence type="ECO:0000313" key="2">
    <source>
        <dbReference type="EMBL" id="MFC6260189.1"/>
    </source>
</evidence>
<accession>A0ABW1TEZ2</accession>
<keyword evidence="1" id="KW-0472">Membrane</keyword>
<feature type="transmembrane region" description="Helical" evidence="1">
    <location>
        <begin position="85"/>
        <end position="107"/>
    </location>
</feature>
<evidence type="ECO:0000256" key="1">
    <source>
        <dbReference type="SAM" id="Phobius"/>
    </source>
</evidence>
<evidence type="ECO:0008006" key="4">
    <source>
        <dbReference type="Google" id="ProtNLM"/>
    </source>
</evidence>
<organism evidence="2 3">
    <name type="scientific">Levilactobacillus fujinensis</name>
    <dbReference type="NCBI Taxonomy" id="2486024"/>
    <lineage>
        <taxon>Bacteria</taxon>
        <taxon>Bacillati</taxon>
        <taxon>Bacillota</taxon>
        <taxon>Bacilli</taxon>
        <taxon>Lactobacillales</taxon>
        <taxon>Lactobacillaceae</taxon>
        <taxon>Levilactobacillus</taxon>
    </lineage>
</organism>
<reference evidence="3" key="1">
    <citation type="journal article" date="2019" name="Int. J. Syst. Evol. Microbiol.">
        <title>The Global Catalogue of Microorganisms (GCM) 10K type strain sequencing project: providing services to taxonomists for standard genome sequencing and annotation.</title>
        <authorList>
            <consortium name="The Broad Institute Genomics Platform"/>
            <consortium name="The Broad Institute Genome Sequencing Center for Infectious Disease"/>
            <person name="Wu L."/>
            <person name="Ma J."/>
        </authorList>
    </citation>
    <scope>NUCLEOTIDE SEQUENCE [LARGE SCALE GENOMIC DNA]</scope>
    <source>
        <strain evidence="3">CCM 8908</strain>
    </source>
</reference>
<comment type="caution">
    <text evidence="2">The sequence shown here is derived from an EMBL/GenBank/DDBJ whole genome shotgun (WGS) entry which is preliminary data.</text>
</comment>
<dbReference type="EMBL" id="JBHSSI010000026">
    <property type="protein sequence ID" value="MFC6260189.1"/>
    <property type="molecule type" value="Genomic_DNA"/>
</dbReference>
<sequence>MAALQPIIQPEHRVINGLNYLSVIFMPVGFPLLVLIISAFTPLAPDIRRSARHALVLQLLPFISFIVLMLGLGGMSIFTGVNSRLLVGGGFLITALLVLIGVGLYLYNIYRAIRIFAS</sequence>
<dbReference type="RefSeq" id="WP_382333232.1">
    <property type="nucleotide sequence ID" value="NZ_JBHSSI010000026.1"/>
</dbReference>
<keyword evidence="3" id="KW-1185">Reference proteome</keyword>
<keyword evidence="1" id="KW-0812">Transmembrane</keyword>
<proteinExistence type="predicted"/>
<evidence type="ECO:0000313" key="3">
    <source>
        <dbReference type="Proteomes" id="UP001596283"/>
    </source>
</evidence>